<sequence length="111" mass="12627">MVGRFCAYDLELKDCDGFTHDWCSLLTALRLAYKTSINASTNQTPAILEKGWNPKLPQESLRKDLVESHPTASSLKRMLDKARKHLVSFLEDSLAYAKDKWDRSHATLSET</sequence>
<organism evidence="1 2">
    <name type="scientific">Austropuccinia psidii MF-1</name>
    <dbReference type="NCBI Taxonomy" id="1389203"/>
    <lineage>
        <taxon>Eukaryota</taxon>
        <taxon>Fungi</taxon>
        <taxon>Dikarya</taxon>
        <taxon>Basidiomycota</taxon>
        <taxon>Pucciniomycotina</taxon>
        <taxon>Pucciniomycetes</taxon>
        <taxon>Pucciniales</taxon>
        <taxon>Sphaerophragmiaceae</taxon>
        <taxon>Austropuccinia</taxon>
    </lineage>
</organism>
<dbReference type="OrthoDB" id="413122at2759"/>
<dbReference type="Proteomes" id="UP000765509">
    <property type="component" value="Unassembled WGS sequence"/>
</dbReference>
<gene>
    <name evidence="1" type="ORF">O181_059527</name>
</gene>
<reference evidence="1" key="1">
    <citation type="submission" date="2021-03" db="EMBL/GenBank/DDBJ databases">
        <title>Draft genome sequence of rust myrtle Austropuccinia psidii MF-1, a brazilian biotype.</title>
        <authorList>
            <person name="Quecine M.C."/>
            <person name="Pachon D.M.R."/>
            <person name="Bonatelli M.L."/>
            <person name="Correr F.H."/>
            <person name="Franceschini L.M."/>
            <person name="Leite T.F."/>
            <person name="Margarido G.R.A."/>
            <person name="Almeida C.A."/>
            <person name="Ferrarezi J.A."/>
            <person name="Labate C.A."/>
        </authorList>
    </citation>
    <scope>NUCLEOTIDE SEQUENCE</scope>
    <source>
        <strain evidence="1">MF-1</strain>
    </source>
</reference>
<name>A0A9Q3ELT9_9BASI</name>
<comment type="caution">
    <text evidence="1">The sequence shown here is derived from an EMBL/GenBank/DDBJ whole genome shotgun (WGS) entry which is preliminary data.</text>
</comment>
<accession>A0A9Q3ELT9</accession>
<evidence type="ECO:0000313" key="1">
    <source>
        <dbReference type="EMBL" id="MBW0519812.1"/>
    </source>
</evidence>
<proteinExistence type="predicted"/>
<dbReference type="AlphaFoldDB" id="A0A9Q3ELT9"/>
<dbReference type="EMBL" id="AVOT02027658">
    <property type="protein sequence ID" value="MBW0519812.1"/>
    <property type="molecule type" value="Genomic_DNA"/>
</dbReference>
<evidence type="ECO:0000313" key="2">
    <source>
        <dbReference type="Proteomes" id="UP000765509"/>
    </source>
</evidence>
<protein>
    <submittedName>
        <fullName evidence="1">Uncharacterized protein</fullName>
    </submittedName>
</protein>
<keyword evidence="2" id="KW-1185">Reference proteome</keyword>